<reference evidence="2" key="2">
    <citation type="journal article" date="2019" name="Plant Dis.">
        <title>Planthopper transmission of Ramu stunt virus, a tenuivirus causing the sugarcane disease Ramu stunt, and its distribution in Papua New Guinea.</title>
        <authorList>
            <person name="Braithwaite K.S."/>
            <person name="Tom L."/>
            <person name="Kuniata L."/>
        </authorList>
    </citation>
    <scope>NUCLEOTIDE SEQUENCE</scope>
    <source>
        <strain evidence="7">BJ7013</strain>
        <strain evidence="11">BJ7013-18</strain>
        <strain evidence="2">DDF3</strain>
        <strain evidence="4">N7</strain>
        <strain evidence="6">PN93-18</strain>
        <strain evidence="10">PN97-54-40</strain>
        <strain evidence="12">PN97-57-7</strain>
        <strain evidence="8">Q125</strain>
        <strain evidence="13">Q198-69</strain>
        <strain evidence="5">Q85N1802</strain>
        <strain evidence="14">R570-25</strain>
        <strain evidence="9">Ragnar</strain>
        <strain evidence="15">Ragnar-14</strain>
        <strain evidence="3">Ragnar-174</strain>
    </source>
</reference>
<evidence type="ECO:0000313" key="8">
    <source>
        <dbReference type="EMBL" id="QDH12796.1"/>
    </source>
</evidence>
<keyword evidence="16" id="KW-1185">Reference proteome</keyword>
<dbReference type="EMBL" id="MK262799">
    <property type="protein sequence ID" value="QDH12795.1"/>
    <property type="molecule type" value="Genomic_RNA"/>
</dbReference>
<name>A0A0P0HFW1_9VIRU</name>
<evidence type="ECO:0000313" key="6">
    <source>
        <dbReference type="EMBL" id="QDH12794.1"/>
    </source>
</evidence>
<dbReference type="EMBL" id="MK262800">
    <property type="protein sequence ID" value="QDH12796.1"/>
    <property type="molecule type" value="Genomic_RNA"/>
</dbReference>
<dbReference type="EMBL" id="MK262794">
    <property type="protein sequence ID" value="QDH12790.1"/>
    <property type="molecule type" value="Genomic_RNA"/>
</dbReference>
<reference evidence="1" key="1">
    <citation type="journal article" date="2016" name="Virus Genes">
        <title>Detection by next generation sequencing of a multi-segmented viral genome from sugarcane associated with Ramu stunt disease.</title>
        <authorList>
            <person name="Mollov D."/>
            <person name="Maroon-Lango C."/>
            <person name="Kuniata L."/>
        </authorList>
    </citation>
    <scope>NUCLEOTIDE SEQUENCE</scope>
    <source>
        <strain evidence="1">PNG</strain>
    </source>
</reference>
<evidence type="ECO:0000313" key="9">
    <source>
        <dbReference type="EMBL" id="QDH12797.1"/>
    </source>
</evidence>
<dbReference type="Proteomes" id="UP001257827">
    <property type="component" value="Genome"/>
</dbReference>
<evidence type="ECO:0000313" key="11">
    <source>
        <dbReference type="EMBL" id="QDH12799.1"/>
    </source>
</evidence>
<dbReference type="EMBL" id="MK262795">
    <property type="protein sequence ID" value="QDH12791.1"/>
    <property type="molecule type" value="Genomic_RNA"/>
</dbReference>
<protein>
    <submittedName>
        <fullName evidence="1">Uncharacterized protein</fullName>
    </submittedName>
</protein>
<sequence length="176" mass="20599">MYSSQLSKKPITHDEFKIDELVEVEYDERVLYMSKTLSKIWNFLSSSVKKVITKAEMQNLEKMMSKTIKSIFNDILSKTNSDSGFINSCITFVKEIISKKLYISSEVDIDHDLILQHADIGFLTQDMLEHPEIMNKEQFRSVLNYLWEDDISHDQNIKIHIGSFIMKMAHHLGRHI</sequence>
<evidence type="ECO:0000313" key="2">
    <source>
        <dbReference type="EMBL" id="QDH12790.1"/>
    </source>
</evidence>
<dbReference type="EMBL" id="MK262804">
    <property type="protein sequence ID" value="QDH12800.1"/>
    <property type="molecule type" value="Genomic_RNA"/>
</dbReference>
<evidence type="ECO:0000313" key="7">
    <source>
        <dbReference type="EMBL" id="QDH12795.1"/>
    </source>
</evidence>
<dbReference type="EMBL" id="KR094119">
    <property type="protein sequence ID" value="ALJ83287.1"/>
    <property type="molecule type" value="Genomic_RNA"/>
</dbReference>
<evidence type="ECO:0000313" key="13">
    <source>
        <dbReference type="EMBL" id="QDH12802.1"/>
    </source>
</evidence>
<dbReference type="EMBL" id="MK262802">
    <property type="protein sequence ID" value="QDH12798.1"/>
    <property type="molecule type" value="Genomic_RNA"/>
</dbReference>
<dbReference type="EMBL" id="MK262798">
    <property type="protein sequence ID" value="QDH12794.1"/>
    <property type="molecule type" value="Genomic_RNA"/>
</dbReference>
<evidence type="ECO:0000313" key="16">
    <source>
        <dbReference type="Proteomes" id="UP001257827"/>
    </source>
</evidence>
<evidence type="ECO:0000313" key="1">
    <source>
        <dbReference type="EMBL" id="ALJ83287.1"/>
    </source>
</evidence>
<evidence type="ECO:0000313" key="4">
    <source>
        <dbReference type="EMBL" id="QDH12792.1"/>
    </source>
</evidence>
<evidence type="ECO:0000313" key="10">
    <source>
        <dbReference type="EMBL" id="QDH12798.1"/>
    </source>
</evidence>
<dbReference type="EMBL" id="MK262809">
    <property type="protein sequence ID" value="QDH12805.1"/>
    <property type="molecule type" value="Genomic_RNA"/>
</dbReference>
<dbReference type="EMBL" id="MK262803">
    <property type="protein sequence ID" value="QDH12799.1"/>
    <property type="molecule type" value="Genomic_RNA"/>
</dbReference>
<dbReference type="EMBL" id="MK262801">
    <property type="protein sequence ID" value="QDH12797.1"/>
    <property type="molecule type" value="Genomic_RNA"/>
</dbReference>
<evidence type="ECO:0000313" key="5">
    <source>
        <dbReference type="EMBL" id="QDH12793.1"/>
    </source>
</evidence>
<dbReference type="EMBL" id="MK262808">
    <property type="protein sequence ID" value="QDH12804.1"/>
    <property type="molecule type" value="Genomic_RNA"/>
</dbReference>
<evidence type="ECO:0000313" key="14">
    <source>
        <dbReference type="EMBL" id="QDH12804.1"/>
    </source>
</evidence>
<evidence type="ECO:0000313" key="3">
    <source>
        <dbReference type="EMBL" id="QDH12791.1"/>
    </source>
</evidence>
<dbReference type="EMBL" id="MK262806">
    <property type="protein sequence ID" value="QDH12802.1"/>
    <property type="molecule type" value="Genomic_RNA"/>
</dbReference>
<dbReference type="EMBL" id="MK262797">
    <property type="protein sequence ID" value="QDH12793.1"/>
    <property type="molecule type" value="Genomic_RNA"/>
</dbReference>
<organism evidence="1 16">
    <name type="scientific">Ramu stunt virus</name>
    <dbReference type="NCBI Taxonomy" id="1738604"/>
    <lineage>
        <taxon>Viruses</taxon>
        <taxon>Riboviria</taxon>
        <taxon>Orthornavirae</taxon>
        <taxon>Negarnaviricota</taxon>
        <taxon>Polyploviricotina</taxon>
        <taxon>Bunyaviricetes</taxon>
        <taxon>Hareavirales</taxon>
        <taxon>Phenuiviridae</taxon>
        <taxon>Mechlorovirus</taxon>
        <taxon>Mechlorovirus ramuense</taxon>
    </lineage>
</organism>
<proteinExistence type="predicted"/>
<evidence type="ECO:0000313" key="15">
    <source>
        <dbReference type="EMBL" id="QDH12805.1"/>
    </source>
</evidence>
<dbReference type="EMBL" id="MK262796">
    <property type="protein sequence ID" value="QDH12792.1"/>
    <property type="molecule type" value="Genomic_RNA"/>
</dbReference>
<evidence type="ECO:0000313" key="12">
    <source>
        <dbReference type="EMBL" id="QDH12800.1"/>
    </source>
</evidence>
<accession>A0A0P0HFW1</accession>